<organism evidence="1 2">
    <name type="scientific">Vibrio splendidus</name>
    <dbReference type="NCBI Taxonomy" id="29497"/>
    <lineage>
        <taxon>Bacteria</taxon>
        <taxon>Pseudomonadati</taxon>
        <taxon>Pseudomonadota</taxon>
        <taxon>Gammaproteobacteria</taxon>
        <taxon>Vibrionales</taxon>
        <taxon>Vibrionaceae</taxon>
        <taxon>Vibrio</taxon>
    </lineage>
</organism>
<name>A0A2N7CAB3_VIBSP</name>
<dbReference type="Proteomes" id="UP000235405">
    <property type="component" value="Unassembled WGS sequence"/>
</dbReference>
<accession>A0A2N7CAB3</accession>
<reference evidence="2" key="1">
    <citation type="submission" date="2016-07" db="EMBL/GenBank/DDBJ databases">
        <title>Nontailed viruses are major unrecognized killers of bacteria in the ocean.</title>
        <authorList>
            <person name="Kauffman K."/>
            <person name="Hussain F."/>
            <person name="Yang J."/>
            <person name="Arevalo P."/>
            <person name="Brown J."/>
            <person name="Cutler M."/>
            <person name="Kelly L."/>
            <person name="Polz M.F."/>
        </authorList>
    </citation>
    <scope>NUCLEOTIDE SEQUENCE [LARGE SCALE GENOMIC DNA]</scope>
    <source>
        <strain evidence="2">10N.286.54.F3</strain>
    </source>
</reference>
<comment type="caution">
    <text evidence="1">The sequence shown here is derived from an EMBL/GenBank/DDBJ whole genome shotgun (WGS) entry which is preliminary data.</text>
</comment>
<dbReference type="EMBL" id="MCSW01000205">
    <property type="protein sequence ID" value="PMF18513.1"/>
    <property type="molecule type" value="Genomic_DNA"/>
</dbReference>
<dbReference type="RefSeq" id="WP_102483046.1">
    <property type="nucleotide sequence ID" value="NZ_MCSW01000205.1"/>
</dbReference>
<gene>
    <name evidence="1" type="ORF">BCV19_15635</name>
</gene>
<evidence type="ECO:0000313" key="1">
    <source>
        <dbReference type="EMBL" id="PMF18513.1"/>
    </source>
</evidence>
<proteinExistence type="predicted"/>
<protein>
    <submittedName>
        <fullName evidence="1">Uncharacterized protein</fullName>
    </submittedName>
</protein>
<evidence type="ECO:0000313" key="2">
    <source>
        <dbReference type="Proteomes" id="UP000235405"/>
    </source>
</evidence>
<sequence>MDINEFVGVLRNPKAMASYGSFYSQMFPNGQFVFSKKEKAKIRSFYESVHALLPTKRVNFKALGELQALIDSLDFVEAAKKKEQKTKRKHTRKPKRKKRIPLQKPTLKEVIESRKNLPTIGLGLEPVTVIPKVKSEEVVVDSHTTQTDLHEKHILYAAGWSMKETESDESVS</sequence>
<dbReference type="AlphaFoldDB" id="A0A2N7CAB3"/>